<evidence type="ECO:0000313" key="2">
    <source>
        <dbReference type="EMBL" id="KRY90932.1"/>
    </source>
</evidence>
<sequence>MTAVLEFVVVTSVAEDLHQKGRIFARLYLAQLLVDEALAELQTIITHKRVFKLKRFQFSITSLPHIFQRFRDSQCELIKVLREVFNRLHDAKIHLKREKCVFRSNSGSSRALRHLLDSGVPWKFRNAGPLTLTCDASLHGVGCVLAHKLPCGWEAPIAFHSKTLSMAEQKLQVEIRTDYKPLFGLLENSIQTAVSMSLRMTRWSILLTAYHYNFIYYPGLKVGTPTQVMSTPTITKPQVAEITGKGAVLVHAQNWMHKGWPTEPINKEVKPAERQRDEFLRRTDCPNAMARFNGTAFKSAEFLGFLKSNSIHHVTTITKEDLKRRSTGRLRGQLAHLLLSQHTTADSKLNISPAELHTKRKLGTCLGQILLNNAKSAEREVTSPRREFKISQVLQDVTINKPNVKAMDGPPKGHDLNRSLVCVISLDVHIVVRLVFRVELFIG</sequence>
<keyword evidence="3" id="KW-1185">Reference proteome</keyword>
<dbReference type="SUPFAM" id="SSF56672">
    <property type="entry name" value="DNA/RNA polymerases"/>
    <property type="match status" value="1"/>
</dbReference>
<protein>
    <recommendedName>
        <fullName evidence="1">Reverse transcriptase/retrotransposon-derived protein RNase H-like domain-containing protein</fullName>
    </recommendedName>
</protein>
<dbReference type="EMBL" id="JYDT01000017">
    <property type="protein sequence ID" value="KRY90932.1"/>
    <property type="molecule type" value="Genomic_DNA"/>
</dbReference>
<dbReference type="AlphaFoldDB" id="A0A0V1FXZ8"/>
<comment type="caution">
    <text evidence="2">The sequence shown here is derived from an EMBL/GenBank/DDBJ whole genome shotgun (WGS) entry which is preliminary data.</text>
</comment>
<dbReference type="InterPro" id="IPR043502">
    <property type="entry name" value="DNA/RNA_pol_sf"/>
</dbReference>
<gene>
    <name evidence="2" type="ORF">T4D_4494</name>
</gene>
<proteinExistence type="predicted"/>
<dbReference type="OrthoDB" id="5832102at2759"/>
<dbReference type="Pfam" id="PF17919">
    <property type="entry name" value="RT_RNaseH_2"/>
    <property type="match status" value="1"/>
</dbReference>
<name>A0A0V1FXZ8_TRIPS</name>
<dbReference type="PANTHER" id="PTHR37984:SF12">
    <property type="entry name" value="RIBONUCLEASE H"/>
    <property type="match status" value="1"/>
</dbReference>
<evidence type="ECO:0000259" key="1">
    <source>
        <dbReference type="Pfam" id="PF17919"/>
    </source>
</evidence>
<organism evidence="2 3">
    <name type="scientific">Trichinella pseudospiralis</name>
    <name type="common">Parasitic roundworm</name>
    <dbReference type="NCBI Taxonomy" id="6337"/>
    <lineage>
        <taxon>Eukaryota</taxon>
        <taxon>Metazoa</taxon>
        <taxon>Ecdysozoa</taxon>
        <taxon>Nematoda</taxon>
        <taxon>Enoplea</taxon>
        <taxon>Dorylaimia</taxon>
        <taxon>Trichinellida</taxon>
        <taxon>Trichinellidae</taxon>
        <taxon>Trichinella</taxon>
    </lineage>
</organism>
<accession>A0A0V1FXZ8</accession>
<evidence type="ECO:0000313" key="3">
    <source>
        <dbReference type="Proteomes" id="UP000054995"/>
    </source>
</evidence>
<dbReference type="PANTHER" id="PTHR37984">
    <property type="entry name" value="PROTEIN CBG26694"/>
    <property type="match status" value="1"/>
</dbReference>
<dbReference type="Proteomes" id="UP000054995">
    <property type="component" value="Unassembled WGS sequence"/>
</dbReference>
<reference evidence="2 3" key="1">
    <citation type="submission" date="2015-01" db="EMBL/GenBank/DDBJ databases">
        <title>Evolution of Trichinella species and genotypes.</title>
        <authorList>
            <person name="Korhonen P.K."/>
            <person name="Edoardo P."/>
            <person name="Giuseppe L.R."/>
            <person name="Gasser R.B."/>
        </authorList>
    </citation>
    <scope>NUCLEOTIDE SEQUENCE [LARGE SCALE GENOMIC DNA]</scope>
    <source>
        <strain evidence="2">ISS470</strain>
    </source>
</reference>
<feature type="domain" description="Reverse transcriptase/retrotransposon-derived protein RNase H-like" evidence="1">
    <location>
        <begin position="124"/>
        <end position="172"/>
    </location>
</feature>
<dbReference type="InterPro" id="IPR041577">
    <property type="entry name" value="RT_RNaseH_2"/>
</dbReference>
<dbReference type="InterPro" id="IPR050951">
    <property type="entry name" value="Retrovirus_Pol_polyprotein"/>
</dbReference>